<dbReference type="GO" id="GO:0009312">
    <property type="term" value="P:oligosaccharide biosynthetic process"/>
    <property type="evidence" value="ECO:0007669"/>
    <property type="project" value="InterPro"/>
</dbReference>
<dbReference type="Gene3D" id="3.40.50.11350">
    <property type="match status" value="1"/>
</dbReference>
<dbReference type="AlphaFoldDB" id="A0A7I8W3M2"/>
<dbReference type="Pfam" id="PF05830">
    <property type="entry name" value="NodZ"/>
    <property type="match status" value="1"/>
</dbReference>
<evidence type="ECO:0000313" key="1">
    <source>
        <dbReference type="EMBL" id="CAD5122286.1"/>
    </source>
</evidence>
<proteinExistence type="predicted"/>
<dbReference type="InterPro" id="IPR008716">
    <property type="entry name" value="NodZ"/>
</dbReference>
<name>A0A7I8W3M2_9ANNE</name>
<dbReference type="OrthoDB" id="428346at2759"/>
<accession>A0A7I8W3M2</accession>
<keyword evidence="2" id="KW-1185">Reference proteome</keyword>
<sequence length="386" mass="44641">MIWLGFIGLTALIGPHRVVHRTYELERKENLAWNSFKINNGGDDKVVSMENGRDAINKAGGDERFLVFECGLSNSPCNGWGNRIAGIFNAYILSVISNRTFAIHLREPCDLVKYFLPNKINWYRKFPQKVDVLYSGASIQSLSSGAKFQLYDNLFNKSLTVISVKFFTYHSIHYMKHNNQFKKRFIEMGFDEDKIKSMTFFNLPFNENIFDLLFRLTPEIEYQVNKYFDKKTKMICAHIRTGNDGEVLKPYHVQVRENIEFIGKFIQEQSERDEYKTADIYIATDSTSAIAKLSKFIKKPLLTSEGSIVNIKRIKINGSTPSTQKACDGLRKVILDWYILSNCNNVIRAPGSTFSGTAMIRKRYSEVFKFVYWNNKPSFVHDDLFM</sequence>
<protein>
    <submittedName>
        <fullName evidence="1">Uncharacterized protein</fullName>
    </submittedName>
</protein>
<reference evidence="1 2" key="1">
    <citation type="submission" date="2020-08" db="EMBL/GenBank/DDBJ databases">
        <authorList>
            <person name="Hejnol A."/>
        </authorList>
    </citation>
    <scope>NUCLEOTIDE SEQUENCE [LARGE SCALE GENOMIC DNA]</scope>
</reference>
<dbReference type="GO" id="GO:0016758">
    <property type="term" value="F:hexosyltransferase activity"/>
    <property type="evidence" value="ECO:0007669"/>
    <property type="project" value="InterPro"/>
</dbReference>
<dbReference type="Proteomes" id="UP000549394">
    <property type="component" value="Unassembled WGS sequence"/>
</dbReference>
<dbReference type="EMBL" id="CAJFCJ010000016">
    <property type="protein sequence ID" value="CAD5122286.1"/>
    <property type="molecule type" value="Genomic_DNA"/>
</dbReference>
<organism evidence="1 2">
    <name type="scientific">Dimorphilus gyrociliatus</name>
    <dbReference type="NCBI Taxonomy" id="2664684"/>
    <lineage>
        <taxon>Eukaryota</taxon>
        <taxon>Metazoa</taxon>
        <taxon>Spiralia</taxon>
        <taxon>Lophotrochozoa</taxon>
        <taxon>Annelida</taxon>
        <taxon>Polychaeta</taxon>
        <taxon>Polychaeta incertae sedis</taxon>
        <taxon>Dinophilidae</taxon>
        <taxon>Dimorphilus</taxon>
    </lineage>
</organism>
<gene>
    <name evidence="1" type="ORF">DGYR_LOCUS10113</name>
</gene>
<evidence type="ECO:0000313" key="2">
    <source>
        <dbReference type="Proteomes" id="UP000549394"/>
    </source>
</evidence>
<comment type="caution">
    <text evidence="1">The sequence shown here is derived from an EMBL/GenBank/DDBJ whole genome shotgun (WGS) entry which is preliminary data.</text>
</comment>